<comment type="caution">
    <text evidence="1">The sequence shown here is derived from an EMBL/GenBank/DDBJ whole genome shotgun (WGS) entry which is preliminary data.</text>
</comment>
<evidence type="ECO:0000313" key="1">
    <source>
        <dbReference type="EMBL" id="MBC5656415.1"/>
    </source>
</evidence>
<protein>
    <submittedName>
        <fullName evidence="1">Uncharacterized protein</fullName>
    </submittedName>
</protein>
<organism evidence="1 2">
    <name type="scientific">Clostridium segne</name>
    <dbReference type="NCBI Taxonomy" id="2763038"/>
    <lineage>
        <taxon>Bacteria</taxon>
        <taxon>Bacillati</taxon>
        <taxon>Bacillota</taxon>
        <taxon>Clostridia</taxon>
        <taxon>Eubacteriales</taxon>
        <taxon>Clostridiaceae</taxon>
        <taxon>Clostridium</taxon>
    </lineage>
</organism>
<dbReference type="RefSeq" id="WP_118652490.1">
    <property type="nucleotide sequence ID" value="NZ_JACOOW010000006.1"/>
</dbReference>
<reference evidence="1 2" key="1">
    <citation type="submission" date="2020-08" db="EMBL/GenBank/DDBJ databases">
        <title>Genome public.</title>
        <authorList>
            <person name="Liu C."/>
            <person name="Sun Q."/>
        </authorList>
    </citation>
    <scope>NUCLEOTIDE SEQUENCE [LARGE SCALE GENOMIC DNA]</scope>
    <source>
        <strain evidence="1 2">BX14</strain>
    </source>
</reference>
<name>A0AAW3X5C2_9CLOT</name>
<dbReference type="SUPFAM" id="SSF69360">
    <property type="entry name" value="Cell wall binding repeat"/>
    <property type="match status" value="1"/>
</dbReference>
<dbReference type="AlphaFoldDB" id="A0AAW3X5C2"/>
<dbReference type="EMBL" id="JACOOW010000006">
    <property type="protein sequence ID" value="MBC5656415.1"/>
    <property type="molecule type" value="Genomic_DNA"/>
</dbReference>
<sequence>MKQAAGTTNTNRPSSKEIINYLYRGRSAEIRNEAIGELIDTSKPEWNNGVTNIYMIDAVGAPRWSHTHGGWYYVGYDNTDVEAVALNDEGYLLADTVTPDGYYVNKRGVLEIDGREVTHCEECLYTASSVNVLDPNHVDLSKYNAWEIGIGHSWRMSSFPYGKLIYNHVTGMDIEQGGIGSNIVSHNDFGVCAVWDAENSYKHTKK</sequence>
<accession>A0AAW3X5C2</accession>
<evidence type="ECO:0000313" key="2">
    <source>
        <dbReference type="Proteomes" id="UP000653904"/>
    </source>
</evidence>
<gene>
    <name evidence="1" type="ORF">H8S19_04920</name>
</gene>
<proteinExistence type="predicted"/>
<keyword evidence="2" id="KW-1185">Reference proteome</keyword>
<dbReference type="Proteomes" id="UP000653904">
    <property type="component" value="Unassembled WGS sequence"/>
</dbReference>